<keyword evidence="9" id="KW-1185">Reference proteome</keyword>
<dbReference type="PANTHER" id="PTHR31438">
    <property type="entry name" value="LYSINE N-ACYLTRANSFERASE C17G9.06C-RELATED"/>
    <property type="match status" value="1"/>
</dbReference>
<name>A0A1T4TDR1_9ACTN</name>
<comment type="pathway">
    <text evidence="2">Siderophore biosynthesis; mycobactin biosynthesis.</text>
</comment>
<sequence>MPETPGAPQRTRPSPRELTEGLAPEVVRAGPPPTPRLVGAITVRPVRPEGADLDLVHAWMNLPHVAEFFGQAWPRERWADELAAQAGGDYARPHLVAVDGAEVAYIELYRAARDVIAEHYPADPHDVGLHIAIGVPERIGRGLGPRIMAAVAGGLFAADPRCRRVMLEPDAANTAARRAARRAGMHLLGEVELPHKRAALFVLPRTTADLPG</sequence>
<protein>
    <recommendedName>
        <fullName evidence="3">Lysine N-acyltransferase MbtK</fullName>
    </recommendedName>
    <alternativeName>
        <fullName evidence="5">Mycobactin synthase protein K</fullName>
    </alternativeName>
</protein>
<evidence type="ECO:0000256" key="5">
    <source>
        <dbReference type="ARBA" id="ARBA00031122"/>
    </source>
</evidence>
<dbReference type="SMART" id="SM01006">
    <property type="entry name" value="AlcB"/>
    <property type="match status" value="1"/>
</dbReference>
<dbReference type="GO" id="GO:0046677">
    <property type="term" value="P:response to antibiotic"/>
    <property type="evidence" value="ECO:0007669"/>
    <property type="project" value="UniProtKB-KW"/>
</dbReference>
<dbReference type="STRING" id="1122192.SAMN02745673_04840"/>
<dbReference type="UniPathway" id="UPA00011"/>
<feature type="domain" description="N-acetyltransferase" evidence="7">
    <location>
        <begin position="41"/>
        <end position="206"/>
    </location>
</feature>
<dbReference type="GO" id="GO:0016410">
    <property type="term" value="F:N-acyltransferase activity"/>
    <property type="evidence" value="ECO:0007669"/>
    <property type="project" value="TreeGrafter"/>
</dbReference>
<gene>
    <name evidence="8" type="ORF">SAMN02745673_04840</name>
</gene>
<dbReference type="AlphaFoldDB" id="A0A1T4TDR1"/>
<dbReference type="Proteomes" id="UP000190637">
    <property type="component" value="Unassembled WGS sequence"/>
</dbReference>
<evidence type="ECO:0000256" key="4">
    <source>
        <dbReference type="ARBA" id="ARBA00023251"/>
    </source>
</evidence>
<reference evidence="8 9" key="1">
    <citation type="submission" date="2017-02" db="EMBL/GenBank/DDBJ databases">
        <authorList>
            <person name="Peterson S.W."/>
        </authorList>
    </citation>
    <scope>NUCLEOTIDE SEQUENCE [LARGE SCALE GENOMIC DNA]</scope>
    <source>
        <strain evidence="8 9">DSM 45154</strain>
    </source>
</reference>
<dbReference type="InterPro" id="IPR016181">
    <property type="entry name" value="Acyl_CoA_acyltransferase"/>
</dbReference>
<evidence type="ECO:0000256" key="2">
    <source>
        <dbReference type="ARBA" id="ARBA00005102"/>
    </source>
</evidence>
<proteinExistence type="predicted"/>
<dbReference type="GO" id="GO:0019290">
    <property type="term" value="P:siderophore biosynthetic process"/>
    <property type="evidence" value="ECO:0007669"/>
    <property type="project" value="InterPro"/>
</dbReference>
<dbReference type="EMBL" id="FUWS01000019">
    <property type="protein sequence ID" value="SKA38481.1"/>
    <property type="molecule type" value="Genomic_DNA"/>
</dbReference>
<comment type="function">
    <text evidence="1">Acyltransferase required for the direct transfer of medium- to long-chain fatty acyl moieties from a carrier protein (MbtL) on to the epsilon-amino group of lysine residue in the mycobactin core.</text>
</comment>
<evidence type="ECO:0000313" key="9">
    <source>
        <dbReference type="Proteomes" id="UP000190637"/>
    </source>
</evidence>
<dbReference type="Gene3D" id="3.40.630.30">
    <property type="match status" value="1"/>
</dbReference>
<evidence type="ECO:0000256" key="3">
    <source>
        <dbReference type="ARBA" id="ARBA00020586"/>
    </source>
</evidence>
<dbReference type="RefSeq" id="WP_078764051.1">
    <property type="nucleotide sequence ID" value="NZ_FUWS01000019.1"/>
</dbReference>
<accession>A0A1T4TDR1</accession>
<dbReference type="InterPro" id="IPR019432">
    <property type="entry name" value="Acyltransferase_MbtK/IucB-like"/>
</dbReference>
<feature type="region of interest" description="Disordered" evidence="6">
    <location>
        <begin position="1"/>
        <end position="33"/>
    </location>
</feature>
<keyword evidence="8" id="KW-0808">Transferase</keyword>
<keyword evidence="4" id="KW-0046">Antibiotic resistance</keyword>
<organism evidence="8 9">
    <name type="scientific">Marinactinospora thermotolerans DSM 45154</name>
    <dbReference type="NCBI Taxonomy" id="1122192"/>
    <lineage>
        <taxon>Bacteria</taxon>
        <taxon>Bacillati</taxon>
        <taxon>Actinomycetota</taxon>
        <taxon>Actinomycetes</taxon>
        <taxon>Streptosporangiales</taxon>
        <taxon>Nocardiopsidaceae</taxon>
        <taxon>Marinactinospora</taxon>
    </lineage>
</organism>
<evidence type="ECO:0000259" key="7">
    <source>
        <dbReference type="PROSITE" id="PS51186"/>
    </source>
</evidence>
<dbReference type="SUPFAM" id="SSF55729">
    <property type="entry name" value="Acyl-CoA N-acyltransferases (Nat)"/>
    <property type="match status" value="1"/>
</dbReference>
<evidence type="ECO:0000313" key="8">
    <source>
        <dbReference type="EMBL" id="SKA38481.1"/>
    </source>
</evidence>
<evidence type="ECO:0000256" key="6">
    <source>
        <dbReference type="SAM" id="MobiDB-lite"/>
    </source>
</evidence>
<dbReference type="InterPro" id="IPR000182">
    <property type="entry name" value="GNAT_dom"/>
</dbReference>
<dbReference type="PROSITE" id="PS51186">
    <property type="entry name" value="GNAT"/>
    <property type="match status" value="1"/>
</dbReference>
<evidence type="ECO:0000256" key="1">
    <source>
        <dbReference type="ARBA" id="ARBA00003818"/>
    </source>
</evidence>
<dbReference type="OrthoDB" id="9087497at2"/>
<dbReference type="PANTHER" id="PTHR31438:SF1">
    <property type="entry name" value="LYSINE N-ACYLTRANSFERASE C17G9.06C-RELATED"/>
    <property type="match status" value="1"/>
</dbReference>
<dbReference type="Pfam" id="PF13523">
    <property type="entry name" value="Acetyltransf_8"/>
    <property type="match status" value="1"/>
</dbReference>